<organism evidence="4 5">
    <name type="scientific">Trichoplax adhaerens</name>
    <name type="common">Trichoplax reptans</name>
    <dbReference type="NCBI Taxonomy" id="10228"/>
    <lineage>
        <taxon>Eukaryota</taxon>
        <taxon>Metazoa</taxon>
        <taxon>Placozoa</taxon>
        <taxon>Uniplacotomia</taxon>
        <taxon>Trichoplacea</taxon>
        <taxon>Trichoplacidae</taxon>
        <taxon>Trichoplax</taxon>
    </lineage>
</organism>
<dbReference type="CDD" id="cd00200">
    <property type="entry name" value="WD40"/>
    <property type="match status" value="1"/>
</dbReference>
<dbReference type="PROSITE" id="PS50082">
    <property type="entry name" value="WD_REPEATS_2"/>
    <property type="match status" value="6"/>
</dbReference>
<dbReference type="Gene3D" id="2.130.10.10">
    <property type="entry name" value="YVTN repeat-like/Quinoprotein amine dehydrogenase"/>
    <property type="match status" value="3"/>
</dbReference>
<sequence length="360" mass="40686">MALPPCMHRLGISQPDSMPEVSLKWQMLAENDQLWKLKCKESKIVDIPVQTTLTHSASAQALWKRIFQTNLTLRKNWERGRCRVLEVSGHSNRIWNSSTGMLLQTLKGHTRGIWAIRFYGRNSLVSSSYDGSIKIWNIKSGACLKTLYSHNGPVWAIERKGDLLLSGSQDKTAKLWDIRRHRLLLTLSGHTAAVFAVDIDDSISIALTGSADRSIRLWNIINGDCHRIIWAGHASSVMAVNINMGFIASSSDTIITLWNAKTGDKVRQYLGHSRRIECLQLRMTDPDNVIGYIVSAGRDGFVKYWDIKEGTCIQTLRGHMDVVNSIHFDELRIASASYDHEIKIWDFNVDTDSVNVTPKR</sequence>
<accession>B3SBZ7</accession>
<evidence type="ECO:0000256" key="1">
    <source>
        <dbReference type="ARBA" id="ARBA00022574"/>
    </source>
</evidence>
<feature type="repeat" description="WD" evidence="3">
    <location>
        <begin position="292"/>
        <end position="315"/>
    </location>
</feature>
<dbReference type="eggNOG" id="KOG0274">
    <property type="taxonomic scope" value="Eukaryota"/>
</dbReference>
<dbReference type="OMA" id="RNCARAC"/>
<proteinExistence type="predicted"/>
<dbReference type="GeneID" id="6758957"/>
<dbReference type="PRINTS" id="PR00320">
    <property type="entry name" value="GPROTEINBRPT"/>
</dbReference>
<protein>
    <submittedName>
        <fullName evidence="4">Uncharacterized protein</fullName>
    </submittedName>
</protein>
<dbReference type="OrthoDB" id="5580488at2759"/>
<dbReference type="InterPro" id="IPR020472">
    <property type="entry name" value="WD40_PAC1"/>
</dbReference>
<keyword evidence="5" id="KW-1185">Reference proteome</keyword>
<dbReference type="PROSITE" id="PS00678">
    <property type="entry name" value="WD_REPEATS_1"/>
    <property type="match status" value="4"/>
</dbReference>
<dbReference type="Gene3D" id="1.20.1280.50">
    <property type="match status" value="1"/>
</dbReference>
<dbReference type="InterPro" id="IPR001680">
    <property type="entry name" value="WD40_rpt"/>
</dbReference>
<dbReference type="SUPFAM" id="SSF50978">
    <property type="entry name" value="WD40 repeat-like"/>
    <property type="match status" value="1"/>
</dbReference>
<feature type="repeat" description="WD" evidence="3">
    <location>
        <begin position="106"/>
        <end position="146"/>
    </location>
</feature>
<dbReference type="SMART" id="SM00320">
    <property type="entry name" value="WD40"/>
    <property type="match status" value="6"/>
</dbReference>
<dbReference type="EMBL" id="DS985267">
    <property type="protein sequence ID" value="EDV19761.1"/>
    <property type="molecule type" value="Genomic_DNA"/>
</dbReference>
<name>B3SBZ7_TRIAD</name>
<dbReference type="InterPro" id="IPR019775">
    <property type="entry name" value="WD40_repeat_CS"/>
</dbReference>
<feature type="repeat" description="WD" evidence="3">
    <location>
        <begin position="316"/>
        <end position="348"/>
    </location>
</feature>
<dbReference type="InterPro" id="IPR036322">
    <property type="entry name" value="WD40_repeat_dom_sf"/>
</dbReference>
<dbReference type="STRING" id="10228.B3SBZ7"/>
<reference evidence="4 5" key="1">
    <citation type="journal article" date="2008" name="Nature">
        <title>The Trichoplax genome and the nature of placozoans.</title>
        <authorList>
            <person name="Srivastava M."/>
            <person name="Begovic E."/>
            <person name="Chapman J."/>
            <person name="Putnam N.H."/>
            <person name="Hellsten U."/>
            <person name="Kawashima T."/>
            <person name="Kuo A."/>
            <person name="Mitros T."/>
            <person name="Salamov A."/>
            <person name="Carpenter M.L."/>
            <person name="Signorovitch A.Y."/>
            <person name="Moreno M.A."/>
            <person name="Kamm K."/>
            <person name="Grimwood J."/>
            <person name="Schmutz J."/>
            <person name="Shapiro H."/>
            <person name="Grigoriev I.V."/>
            <person name="Buss L.W."/>
            <person name="Schierwater B."/>
            <person name="Dellaporta S.L."/>
            <person name="Rokhsar D.S."/>
        </authorList>
    </citation>
    <scope>NUCLEOTIDE SEQUENCE [LARGE SCALE GENOMIC DNA]</scope>
    <source>
        <strain evidence="4 5">Grell-BS-1999</strain>
    </source>
</reference>
<gene>
    <name evidence="4" type="ORF">TRIADDRAFT_61795</name>
</gene>
<dbReference type="AlphaFoldDB" id="B3SBZ7"/>
<dbReference type="CTD" id="6758957"/>
<keyword evidence="1 3" id="KW-0853">WD repeat</keyword>
<feature type="repeat" description="WD" evidence="3">
    <location>
        <begin position="187"/>
        <end position="228"/>
    </location>
</feature>
<dbReference type="PANTHER" id="PTHR19848:SF8">
    <property type="entry name" value="F-BOX AND WD REPEAT DOMAIN CONTAINING 7"/>
    <property type="match status" value="1"/>
</dbReference>
<dbReference type="PhylomeDB" id="B3SBZ7"/>
<evidence type="ECO:0000256" key="3">
    <source>
        <dbReference type="PROSITE-ProRule" id="PRU00221"/>
    </source>
</evidence>
<dbReference type="KEGG" id="tad:TRIADDRAFT_61795"/>
<feature type="repeat" description="WD" evidence="3">
    <location>
        <begin position="147"/>
        <end position="186"/>
    </location>
</feature>
<evidence type="ECO:0000313" key="5">
    <source>
        <dbReference type="Proteomes" id="UP000009022"/>
    </source>
</evidence>
<evidence type="ECO:0000313" key="4">
    <source>
        <dbReference type="EMBL" id="EDV19761.1"/>
    </source>
</evidence>
<feature type="repeat" description="WD" evidence="3">
    <location>
        <begin position="230"/>
        <end position="268"/>
    </location>
</feature>
<dbReference type="PROSITE" id="PS50294">
    <property type="entry name" value="WD_REPEATS_REGION"/>
    <property type="match status" value="4"/>
</dbReference>
<evidence type="ECO:0000256" key="2">
    <source>
        <dbReference type="ARBA" id="ARBA00022737"/>
    </source>
</evidence>
<dbReference type="InParanoid" id="B3SBZ7"/>
<dbReference type="Proteomes" id="UP000009022">
    <property type="component" value="Unassembled WGS sequence"/>
</dbReference>
<dbReference type="RefSeq" id="XP_002117785.1">
    <property type="nucleotide sequence ID" value="XM_002117749.1"/>
</dbReference>
<dbReference type="PANTHER" id="PTHR19848">
    <property type="entry name" value="WD40 REPEAT PROTEIN"/>
    <property type="match status" value="1"/>
</dbReference>
<dbReference type="HOGENOM" id="CLU_000288_103_6_1"/>
<dbReference type="InterPro" id="IPR015943">
    <property type="entry name" value="WD40/YVTN_repeat-like_dom_sf"/>
</dbReference>
<dbReference type="Pfam" id="PF00400">
    <property type="entry name" value="WD40"/>
    <property type="match status" value="6"/>
</dbReference>
<keyword evidence="2" id="KW-0677">Repeat</keyword>